<reference evidence="1" key="1">
    <citation type="journal article" date="2021" name="Environ. Microbiol.">
        <title>Gene family expansions and transcriptome signatures uncover fungal adaptations to wood decay.</title>
        <authorList>
            <person name="Hage H."/>
            <person name="Miyauchi S."/>
            <person name="Viragh M."/>
            <person name="Drula E."/>
            <person name="Min B."/>
            <person name="Chaduli D."/>
            <person name="Navarro D."/>
            <person name="Favel A."/>
            <person name="Norest M."/>
            <person name="Lesage-Meessen L."/>
            <person name="Balint B."/>
            <person name="Merenyi Z."/>
            <person name="de Eugenio L."/>
            <person name="Morin E."/>
            <person name="Martinez A.T."/>
            <person name="Baldrian P."/>
            <person name="Stursova M."/>
            <person name="Martinez M.J."/>
            <person name="Novotny C."/>
            <person name="Magnuson J.K."/>
            <person name="Spatafora J.W."/>
            <person name="Maurice S."/>
            <person name="Pangilinan J."/>
            <person name="Andreopoulos W."/>
            <person name="LaButti K."/>
            <person name="Hundley H."/>
            <person name="Na H."/>
            <person name="Kuo A."/>
            <person name="Barry K."/>
            <person name="Lipzen A."/>
            <person name="Henrissat B."/>
            <person name="Riley R."/>
            <person name="Ahrendt S."/>
            <person name="Nagy L.G."/>
            <person name="Grigoriev I.V."/>
            <person name="Martin F."/>
            <person name="Rosso M.N."/>
        </authorList>
    </citation>
    <scope>NUCLEOTIDE SEQUENCE</scope>
    <source>
        <strain evidence="1">CBS 384.51</strain>
    </source>
</reference>
<name>A0ACB8TR62_9APHY</name>
<accession>A0ACB8TR62</accession>
<dbReference type="Proteomes" id="UP001055072">
    <property type="component" value="Unassembled WGS sequence"/>
</dbReference>
<sequence>MTDTTNGPDDSEISSSLDLRSVDMPAPASESNGDTEAYILLLPNEILAIILVYLCAAWPLSLDYEVPWITIPGRGCFLKKHCNALLMRLGWMNVVHVCSRFRSIALGLPQLWAPIEVTEQSKPWLSEVLRRSGNERLSLSFSPIPSSEPSVKVKNISSILGQFCYLWRIEFARIHDPNGWLPFVRALLNSPAPRLVTLHIEQGLFEDDSKIVVLPKRLFDVSAPRLRHLTLTRCDFPWSSSSLCLPALTTLSITRPYIEPDEEYEVEYAWQPRNMADTLPRTRLGASDFSIRDVARCLRRLPFLETLVLENALPNQQSTLSDAEFPRIVLPNLRRLRIKQRRLRLSSSLLDLLDTPQLRFFEFNCMTIARPAGPDLQAHYTSLARFLSCFIENFSSPITTLSVGFHNSRIEVGANLHGAPESLDRTPCQHGIEAAFGPSFLKITLEMATFPNTFEFFPIRHAIVEPILMALPLDRLGELRIFDEILPDKERLEWIRELDFSLWYRIFHLCANARKVCAEGMALTPLVPLLACRNDSSWKFTTPPPEPRTPAFPKLEHLSLLMTYLPVSDDYAILCLTHGHPQLEVGGGGPATAYLEVVWECLFSRLESLPMLKILRLRLDREDSTWHDSAGVDQFDEKFAQVAEEVEELKYERWRYLSKQHRDLLCVIENNQRLHQ</sequence>
<comment type="caution">
    <text evidence="1">The sequence shown here is derived from an EMBL/GenBank/DDBJ whole genome shotgun (WGS) entry which is preliminary data.</text>
</comment>
<dbReference type="EMBL" id="MU274942">
    <property type="protein sequence ID" value="KAI0084439.1"/>
    <property type="molecule type" value="Genomic_DNA"/>
</dbReference>
<gene>
    <name evidence="1" type="ORF">BDY19DRAFT_1060282</name>
</gene>
<evidence type="ECO:0000313" key="1">
    <source>
        <dbReference type="EMBL" id="KAI0084439.1"/>
    </source>
</evidence>
<organism evidence="1 2">
    <name type="scientific">Irpex rosettiformis</name>
    <dbReference type="NCBI Taxonomy" id="378272"/>
    <lineage>
        <taxon>Eukaryota</taxon>
        <taxon>Fungi</taxon>
        <taxon>Dikarya</taxon>
        <taxon>Basidiomycota</taxon>
        <taxon>Agaricomycotina</taxon>
        <taxon>Agaricomycetes</taxon>
        <taxon>Polyporales</taxon>
        <taxon>Irpicaceae</taxon>
        <taxon>Irpex</taxon>
    </lineage>
</organism>
<protein>
    <submittedName>
        <fullName evidence="1">Uncharacterized protein</fullName>
    </submittedName>
</protein>
<proteinExistence type="predicted"/>
<evidence type="ECO:0000313" key="2">
    <source>
        <dbReference type="Proteomes" id="UP001055072"/>
    </source>
</evidence>
<keyword evidence="2" id="KW-1185">Reference proteome</keyword>